<dbReference type="Proteomes" id="UP001205740">
    <property type="component" value="Unassembled WGS sequence"/>
</dbReference>
<comment type="similarity">
    <text evidence="1">Belongs to the AB hydrolase superfamily.</text>
</comment>
<evidence type="ECO:0000313" key="5">
    <source>
        <dbReference type="Proteomes" id="UP001205740"/>
    </source>
</evidence>
<organism evidence="4 5">
    <name type="scientific">Williamsia serinedens</name>
    <dbReference type="NCBI Taxonomy" id="391736"/>
    <lineage>
        <taxon>Bacteria</taxon>
        <taxon>Bacillati</taxon>
        <taxon>Actinomycetota</taxon>
        <taxon>Actinomycetes</taxon>
        <taxon>Mycobacteriales</taxon>
        <taxon>Nocardiaceae</taxon>
        <taxon>Williamsia</taxon>
    </lineage>
</organism>
<protein>
    <recommendedName>
        <fullName evidence="3">Serine aminopeptidase S33 domain-containing protein</fullName>
    </recommendedName>
</protein>
<sequence length="304" mass="32206">MTTGPEAYPREDITVDSHGTRCAGWLYRAEAADGERRPIVVLGHGLGAVKEMRLDAYAERFADAGYHALAFDYRHFGASGGEPRQLLDVDRQREDWHAAIAHARSLPGVDPDRVVLFGSSFGGGHVLVIAAQDPRVAAAIAQCPFTDGIASARASMGPSSLAVTARAVADTLAAARHKPRVLVPLAGRPGQTALMNTPDALDGYLALVPEGMSFSDEVAAAVALRIPRDKPGKVARSVTAPVLFGVCENDTVAPAAATIKHAERMPNAVIKRYPVGHFDIYLGDAFETAVADYVDFLDEVVGGV</sequence>
<keyword evidence="2" id="KW-0378">Hydrolase</keyword>
<keyword evidence="5" id="KW-1185">Reference proteome</keyword>
<reference evidence="4 5" key="1">
    <citation type="submission" date="2022-06" db="EMBL/GenBank/DDBJ databases">
        <title>Genomic Encyclopedia of Archaeal and Bacterial Type Strains, Phase II (KMG-II): from individual species to whole genera.</title>
        <authorList>
            <person name="Goeker M."/>
        </authorList>
    </citation>
    <scope>NUCLEOTIDE SEQUENCE [LARGE SCALE GENOMIC DNA]</scope>
    <source>
        <strain evidence="4 5">DSM 45037</strain>
    </source>
</reference>
<gene>
    <name evidence="4" type="ORF">LX12_000661</name>
</gene>
<comment type="caution">
    <text evidence="4">The sequence shown here is derived from an EMBL/GenBank/DDBJ whole genome shotgun (WGS) entry which is preliminary data.</text>
</comment>
<dbReference type="PANTHER" id="PTHR22946">
    <property type="entry name" value="DIENELACTONE HYDROLASE DOMAIN-CONTAINING PROTEIN-RELATED"/>
    <property type="match status" value="1"/>
</dbReference>
<dbReference type="Pfam" id="PF12146">
    <property type="entry name" value="Hydrolase_4"/>
    <property type="match status" value="1"/>
</dbReference>
<dbReference type="RefSeq" id="WP_253653062.1">
    <property type="nucleotide sequence ID" value="NZ_BAAAOE010000004.1"/>
</dbReference>
<feature type="domain" description="Serine aminopeptidase S33" evidence="3">
    <location>
        <begin position="35"/>
        <end position="154"/>
    </location>
</feature>
<name>A0ABT1GWY1_9NOCA</name>
<dbReference type="InterPro" id="IPR029058">
    <property type="entry name" value="AB_hydrolase_fold"/>
</dbReference>
<dbReference type="Gene3D" id="3.40.50.1820">
    <property type="entry name" value="alpha/beta hydrolase"/>
    <property type="match status" value="1"/>
</dbReference>
<evidence type="ECO:0000313" key="4">
    <source>
        <dbReference type="EMBL" id="MCP2159497.1"/>
    </source>
</evidence>
<evidence type="ECO:0000256" key="1">
    <source>
        <dbReference type="ARBA" id="ARBA00008645"/>
    </source>
</evidence>
<dbReference type="SUPFAM" id="SSF53474">
    <property type="entry name" value="alpha/beta-Hydrolases"/>
    <property type="match status" value="1"/>
</dbReference>
<dbReference type="EMBL" id="JAMTCG010000001">
    <property type="protein sequence ID" value="MCP2159497.1"/>
    <property type="molecule type" value="Genomic_DNA"/>
</dbReference>
<dbReference type="InterPro" id="IPR022742">
    <property type="entry name" value="Hydrolase_4"/>
</dbReference>
<dbReference type="InterPro" id="IPR050261">
    <property type="entry name" value="FrsA_esterase"/>
</dbReference>
<evidence type="ECO:0000256" key="2">
    <source>
        <dbReference type="ARBA" id="ARBA00022801"/>
    </source>
</evidence>
<accession>A0ABT1GWY1</accession>
<proteinExistence type="inferred from homology"/>
<dbReference type="PANTHER" id="PTHR22946:SF9">
    <property type="entry name" value="POLYKETIDE TRANSFERASE AF380"/>
    <property type="match status" value="1"/>
</dbReference>
<evidence type="ECO:0000259" key="3">
    <source>
        <dbReference type="Pfam" id="PF12146"/>
    </source>
</evidence>